<organism evidence="1 2">
    <name type="scientific">Streblomastix strix</name>
    <dbReference type="NCBI Taxonomy" id="222440"/>
    <lineage>
        <taxon>Eukaryota</taxon>
        <taxon>Metamonada</taxon>
        <taxon>Preaxostyla</taxon>
        <taxon>Oxymonadida</taxon>
        <taxon>Streblomastigidae</taxon>
        <taxon>Streblomastix</taxon>
    </lineage>
</organism>
<reference evidence="1 2" key="1">
    <citation type="submission" date="2019-03" db="EMBL/GenBank/DDBJ databases">
        <title>Single cell metagenomics reveals metabolic interactions within the superorganism composed of flagellate Streblomastix strix and complex community of Bacteroidetes bacteria on its surface.</title>
        <authorList>
            <person name="Treitli S.C."/>
            <person name="Kolisko M."/>
            <person name="Husnik F."/>
            <person name="Keeling P."/>
            <person name="Hampl V."/>
        </authorList>
    </citation>
    <scope>NUCLEOTIDE SEQUENCE [LARGE SCALE GENOMIC DNA]</scope>
    <source>
        <strain evidence="1">ST1C</strain>
    </source>
</reference>
<dbReference type="EMBL" id="SNRW01000894">
    <property type="protein sequence ID" value="KAA6398731.1"/>
    <property type="molecule type" value="Genomic_DNA"/>
</dbReference>
<dbReference type="AlphaFoldDB" id="A0A5J4WUY3"/>
<dbReference type="Proteomes" id="UP000324800">
    <property type="component" value="Unassembled WGS sequence"/>
</dbReference>
<dbReference type="SUPFAM" id="SSF48371">
    <property type="entry name" value="ARM repeat"/>
    <property type="match status" value="1"/>
</dbReference>
<dbReference type="InterPro" id="IPR016024">
    <property type="entry name" value="ARM-type_fold"/>
</dbReference>
<accession>A0A5J4WUY3</accession>
<evidence type="ECO:0008006" key="3">
    <source>
        <dbReference type="Google" id="ProtNLM"/>
    </source>
</evidence>
<proteinExistence type="predicted"/>
<name>A0A5J4WUY3_9EUKA</name>
<evidence type="ECO:0000313" key="2">
    <source>
        <dbReference type="Proteomes" id="UP000324800"/>
    </source>
</evidence>
<comment type="caution">
    <text evidence="1">The sequence shown here is derived from an EMBL/GenBank/DDBJ whole genome shotgun (WGS) entry which is preliminary data.</text>
</comment>
<evidence type="ECO:0000313" key="1">
    <source>
        <dbReference type="EMBL" id="KAA6398731.1"/>
    </source>
</evidence>
<sequence>MELRREIIFEEQAISGFTVNTIEDTDPNPHIDILQSINGIKKLYSLFSKTKDKQTNDTVSICIGKVFHAKKIPDMDTQVEVITHLKRILSDLDKWTQDASKFALIYLVSNESNYKLVMNSINIKVITKTRRIVQLSELNSIPNVEDRPHFGKMQAQNVIEKLYIQYLREDVTMKTKNKAVICIGRMYQRLLIPEQMRVDIINHLKRLVRDDDRWVGAKATVVLMDLAYNPAEIDIEQFAEERRQTVAGDEMQKQKILLRKQAISNFLNIILQCQKDGLCRSLIKSGVIECYFHAFDSYDLQAIIMTFIITFRLFANLYDINQLQLLISKKPYLHLFRLLNHTSYKFIFRVINVIFTILVCGTKTITTVPMHPQFAVIQQFKGIYQLYKLFKKIEAKKFLRVKVGICLCLLFRTQEVPKKLNEKIFPILESLSYDPEKSNQIFAKNVLNALAKNFGQKYELDTSFLIEVVSSCKRTRIEPTFQHQFHQQKEIFPTIVCTSELYEEEFVIRNTLISKNVSYPVAQLQIVFLLESKLEIQLH</sequence>
<dbReference type="InterPro" id="IPR011989">
    <property type="entry name" value="ARM-like"/>
</dbReference>
<dbReference type="OrthoDB" id="10252009at2759"/>
<gene>
    <name evidence="1" type="ORF">EZS28_005740</name>
</gene>
<dbReference type="Gene3D" id="1.25.10.10">
    <property type="entry name" value="Leucine-rich Repeat Variant"/>
    <property type="match status" value="1"/>
</dbReference>
<protein>
    <recommendedName>
        <fullName evidence="3">Condensin complex subunit 1 C-terminal domain-containing protein</fullName>
    </recommendedName>
</protein>